<feature type="compositionally biased region" description="Acidic residues" evidence="1">
    <location>
        <begin position="180"/>
        <end position="190"/>
    </location>
</feature>
<evidence type="ECO:0000313" key="3">
    <source>
        <dbReference type="Proteomes" id="UP000199568"/>
    </source>
</evidence>
<feature type="region of interest" description="Disordered" evidence="1">
    <location>
        <begin position="154"/>
        <end position="190"/>
    </location>
</feature>
<protein>
    <recommendedName>
        <fullName evidence="4">PRC-barrel domain-containing protein</fullName>
    </recommendedName>
</protein>
<feature type="compositionally biased region" description="Acidic residues" evidence="1">
    <location>
        <begin position="159"/>
        <end position="171"/>
    </location>
</feature>
<dbReference type="EMBL" id="FOHU01000025">
    <property type="protein sequence ID" value="SET73510.1"/>
    <property type="molecule type" value="Genomic_DNA"/>
</dbReference>
<name>A0A1I0GQW9_9FIRM</name>
<dbReference type="STRING" id="426128.SAMN05660297_03318"/>
<keyword evidence="3" id="KW-1185">Reference proteome</keyword>
<proteinExistence type="predicted"/>
<dbReference type="OrthoDB" id="1952729at2"/>
<evidence type="ECO:0000313" key="2">
    <source>
        <dbReference type="EMBL" id="SET73510.1"/>
    </source>
</evidence>
<dbReference type="RefSeq" id="WP_090446561.1">
    <property type="nucleotide sequence ID" value="NZ_FOHU01000025.1"/>
</dbReference>
<evidence type="ECO:0008006" key="4">
    <source>
        <dbReference type="Google" id="ProtNLM"/>
    </source>
</evidence>
<sequence length="273" mass="30390">MLIKVSEKPILSIDDGKMFGTLKGLILYENRLSFLYCRAEERYLYIPVEHAILNQDAVLLKKNYADTLLSTSSETAIYTQTGEKIGLLDSVELDDDFYVTAIKTQDTVIQKDSILSMGNIIVVDLKKDKVKPQLSAVTPQEKDQLGYINTELSLPQDAPAEDPSDSEEEEASSNHLTQEEPLEEVPEKPDEEACQEAAATEDAIESINTAFMVDDHISSDIDPRYHYLCGKKLLDGIEIAGTHYAIDTVIDAELIQFALDNNAIVKVIMNAED</sequence>
<dbReference type="AlphaFoldDB" id="A0A1I0GQW9"/>
<organism evidence="2 3">
    <name type="scientific">Natronincola peptidivorans</name>
    <dbReference type="NCBI Taxonomy" id="426128"/>
    <lineage>
        <taxon>Bacteria</taxon>
        <taxon>Bacillati</taxon>
        <taxon>Bacillota</taxon>
        <taxon>Clostridia</taxon>
        <taxon>Peptostreptococcales</taxon>
        <taxon>Natronincolaceae</taxon>
        <taxon>Natronincola</taxon>
    </lineage>
</organism>
<reference evidence="2 3" key="1">
    <citation type="submission" date="2016-10" db="EMBL/GenBank/DDBJ databases">
        <authorList>
            <person name="de Groot N.N."/>
        </authorList>
    </citation>
    <scope>NUCLEOTIDE SEQUENCE [LARGE SCALE GENOMIC DNA]</scope>
    <source>
        <strain evidence="2 3">DSM 18979</strain>
    </source>
</reference>
<evidence type="ECO:0000256" key="1">
    <source>
        <dbReference type="SAM" id="MobiDB-lite"/>
    </source>
</evidence>
<gene>
    <name evidence="2" type="ORF">SAMN05660297_03318</name>
</gene>
<accession>A0A1I0GQW9</accession>
<dbReference type="Proteomes" id="UP000199568">
    <property type="component" value="Unassembled WGS sequence"/>
</dbReference>